<organism evidence="5 6">
    <name type="scientific">Vallicoccus soli</name>
    <dbReference type="NCBI Taxonomy" id="2339232"/>
    <lineage>
        <taxon>Bacteria</taxon>
        <taxon>Bacillati</taxon>
        <taxon>Actinomycetota</taxon>
        <taxon>Actinomycetes</taxon>
        <taxon>Motilibacterales</taxon>
        <taxon>Vallicoccaceae</taxon>
        <taxon>Vallicoccus</taxon>
    </lineage>
</organism>
<name>A0A3A3ZM78_9ACTN</name>
<dbReference type="InterPro" id="IPR020476">
    <property type="entry name" value="Nudix_hydrolase"/>
</dbReference>
<gene>
    <name evidence="5" type="ORF">D5H78_01530</name>
</gene>
<sequence length="293" mass="31574">MSDAVVLAAGAVCWRPGGPDGVEVAVVHRPRYDDWSLPKGKVDPGEHLVATALREVREETGLGVHLGRPLGATSYLALGRPKRVHYWAARVVDGAFEPNDEVDGLEWRTVQDARDRVHRESDRAVLAEFARLPVQTAPVLVLRHAKARSRKAWGGDDALRPLAPEGEEQAARLPALLAAWEPERVVSSPATRCVGTLAHLDADPELVDELSEGGLEAAPAAAPDLLERLVHDGRPALLCSHRPVLPSLVARARDLADGTPVDLGLDARPLRPGELLVLHVAKGQVLGAERQRP</sequence>
<dbReference type="Pfam" id="PF00293">
    <property type="entry name" value="NUDIX"/>
    <property type="match status" value="1"/>
</dbReference>
<feature type="domain" description="Nudix hydrolase" evidence="4">
    <location>
        <begin position="4"/>
        <end position="130"/>
    </location>
</feature>
<dbReference type="SUPFAM" id="SSF55811">
    <property type="entry name" value="Nudix"/>
    <property type="match status" value="1"/>
</dbReference>
<comment type="caution">
    <text evidence="5">The sequence shown here is derived from an EMBL/GenBank/DDBJ whole genome shotgun (WGS) entry which is preliminary data.</text>
</comment>
<dbReference type="PROSITE" id="PS51462">
    <property type="entry name" value="NUDIX"/>
    <property type="match status" value="1"/>
</dbReference>
<dbReference type="CDD" id="cd07067">
    <property type="entry name" value="HP_PGM_like"/>
    <property type="match status" value="1"/>
</dbReference>
<accession>A0A3A3ZM78</accession>
<dbReference type="InterPro" id="IPR015797">
    <property type="entry name" value="NUDIX_hydrolase-like_dom_sf"/>
</dbReference>
<keyword evidence="2 3" id="KW-0378">Hydrolase</keyword>
<evidence type="ECO:0000259" key="4">
    <source>
        <dbReference type="PROSITE" id="PS51462"/>
    </source>
</evidence>
<dbReference type="InterPro" id="IPR013078">
    <property type="entry name" value="His_Pase_superF_clade-1"/>
</dbReference>
<evidence type="ECO:0000256" key="3">
    <source>
        <dbReference type="RuleBase" id="RU003476"/>
    </source>
</evidence>
<dbReference type="InterPro" id="IPR020084">
    <property type="entry name" value="NUDIX_hydrolase_CS"/>
</dbReference>
<dbReference type="PANTHER" id="PTHR21340:SF0">
    <property type="entry name" value="BIS(5'-NUCLEOSYL)-TETRAPHOSPHATASE [ASYMMETRICAL]"/>
    <property type="match status" value="1"/>
</dbReference>
<dbReference type="InterPro" id="IPR000086">
    <property type="entry name" value="NUDIX_hydrolase_dom"/>
</dbReference>
<dbReference type="OrthoDB" id="4287477at2"/>
<evidence type="ECO:0000256" key="1">
    <source>
        <dbReference type="ARBA" id="ARBA00005582"/>
    </source>
</evidence>
<protein>
    <submittedName>
        <fullName evidence="5">NUDIX hydrolase</fullName>
    </submittedName>
</protein>
<dbReference type="GO" id="GO:0004081">
    <property type="term" value="F:bis(5'-nucleosyl)-tetraphosphatase (asymmetrical) activity"/>
    <property type="evidence" value="ECO:0007669"/>
    <property type="project" value="TreeGrafter"/>
</dbReference>
<dbReference type="GO" id="GO:0006167">
    <property type="term" value="P:AMP biosynthetic process"/>
    <property type="evidence" value="ECO:0007669"/>
    <property type="project" value="TreeGrafter"/>
</dbReference>
<dbReference type="PRINTS" id="PR00502">
    <property type="entry name" value="NUDIXFAMILY"/>
</dbReference>
<dbReference type="EMBL" id="QZEZ01000001">
    <property type="protein sequence ID" value="RJK97715.1"/>
    <property type="molecule type" value="Genomic_DNA"/>
</dbReference>
<comment type="similarity">
    <text evidence="1 3">Belongs to the Nudix hydrolase family.</text>
</comment>
<dbReference type="PROSITE" id="PS00893">
    <property type="entry name" value="NUDIX_BOX"/>
    <property type="match status" value="1"/>
</dbReference>
<dbReference type="SUPFAM" id="SSF53254">
    <property type="entry name" value="Phosphoglycerate mutase-like"/>
    <property type="match status" value="1"/>
</dbReference>
<dbReference type="InterPro" id="IPR029033">
    <property type="entry name" value="His_PPase_superfam"/>
</dbReference>
<evidence type="ECO:0000313" key="5">
    <source>
        <dbReference type="EMBL" id="RJK97715.1"/>
    </source>
</evidence>
<proteinExistence type="inferred from homology"/>
<dbReference type="Pfam" id="PF00300">
    <property type="entry name" value="His_Phos_1"/>
    <property type="match status" value="1"/>
</dbReference>
<reference evidence="5 6" key="1">
    <citation type="submission" date="2018-09" db="EMBL/GenBank/DDBJ databases">
        <title>YIM 75000 draft genome.</title>
        <authorList>
            <person name="Tang S."/>
            <person name="Feng Y."/>
        </authorList>
    </citation>
    <scope>NUCLEOTIDE SEQUENCE [LARGE SCALE GENOMIC DNA]</scope>
    <source>
        <strain evidence="5 6">YIM 75000</strain>
    </source>
</reference>
<dbReference type="InterPro" id="IPR051325">
    <property type="entry name" value="Nudix_hydrolase_domain"/>
</dbReference>
<keyword evidence="6" id="KW-1185">Reference proteome</keyword>
<dbReference type="Gene3D" id="3.40.50.1240">
    <property type="entry name" value="Phosphoglycerate mutase-like"/>
    <property type="match status" value="1"/>
</dbReference>
<dbReference type="CDD" id="cd03673">
    <property type="entry name" value="NUDIX_Ap6A_hydrolase"/>
    <property type="match status" value="1"/>
</dbReference>
<dbReference type="Proteomes" id="UP000265614">
    <property type="component" value="Unassembled WGS sequence"/>
</dbReference>
<dbReference type="Gene3D" id="3.90.79.10">
    <property type="entry name" value="Nucleoside Triphosphate Pyrophosphohydrolase"/>
    <property type="match status" value="1"/>
</dbReference>
<evidence type="ECO:0000313" key="6">
    <source>
        <dbReference type="Proteomes" id="UP000265614"/>
    </source>
</evidence>
<dbReference type="RefSeq" id="WP_119948641.1">
    <property type="nucleotide sequence ID" value="NZ_QZEZ01000001.1"/>
</dbReference>
<dbReference type="SMART" id="SM00855">
    <property type="entry name" value="PGAM"/>
    <property type="match status" value="1"/>
</dbReference>
<dbReference type="AlphaFoldDB" id="A0A3A3ZM78"/>
<evidence type="ECO:0000256" key="2">
    <source>
        <dbReference type="ARBA" id="ARBA00022801"/>
    </source>
</evidence>
<dbReference type="GO" id="GO:0006754">
    <property type="term" value="P:ATP biosynthetic process"/>
    <property type="evidence" value="ECO:0007669"/>
    <property type="project" value="TreeGrafter"/>
</dbReference>
<dbReference type="PANTHER" id="PTHR21340">
    <property type="entry name" value="DIADENOSINE 5,5-P1,P4-TETRAPHOSPHATE PYROPHOSPHOHYDROLASE MUTT"/>
    <property type="match status" value="1"/>
</dbReference>